<dbReference type="KEGG" id="csy:CENSYa_0653"/>
<reference evidence="1 2" key="1">
    <citation type="journal article" date="2006" name="Proc. Natl. Acad. Sci. U.S.A.">
        <title>Genomic analysis of the uncultivated marine crenarchaeote Cenarchaeum symbiosum.</title>
        <authorList>
            <person name="Hallam S.J."/>
            <person name="Konstantinidis K.T."/>
            <person name="Putnam N."/>
            <person name="Schleper C."/>
            <person name="Watanabe Y."/>
            <person name="Sugahara J."/>
            <person name="Preston C."/>
            <person name="de la Torre J."/>
            <person name="Richardson P.M."/>
            <person name="DeLong E.F."/>
        </authorList>
    </citation>
    <scope>NUCLEOTIDE SEQUENCE [LARGE SCALE GENOMIC DNA]</scope>
    <source>
        <strain evidence="2">A</strain>
    </source>
</reference>
<evidence type="ECO:0000313" key="1">
    <source>
        <dbReference type="EMBL" id="ABK77286.1"/>
    </source>
</evidence>
<proteinExistence type="predicted"/>
<dbReference type="Proteomes" id="UP000000758">
    <property type="component" value="Chromosome"/>
</dbReference>
<sequence length="76" mass="8053">MTSSTPLSFRLSPSSGAAANCIALSGSSLSLSFCSRFCILNITRSLSPTPTHVGHKAFCCVDTGYPNIFHFSNSCF</sequence>
<dbReference type="EMBL" id="DP000238">
    <property type="protein sequence ID" value="ABK77286.1"/>
    <property type="molecule type" value="Genomic_DNA"/>
</dbReference>
<dbReference type="EnsemblBacteria" id="ABK77286">
    <property type="protein sequence ID" value="ABK77286"/>
    <property type="gene ID" value="CENSYa_0653"/>
</dbReference>
<gene>
    <name evidence="1" type="ordered locus">CENSYa_0653</name>
</gene>
<protein>
    <submittedName>
        <fullName evidence="1">Uncharacterized protein</fullName>
    </submittedName>
</protein>
<evidence type="ECO:0000313" key="2">
    <source>
        <dbReference type="Proteomes" id="UP000000758"/>
    </source>
</evidence>
<dbReference type="AlphaFoldDB" id="A0RVB9"/>
<name>A0RVB9_CENSY</name>
<dbReference type="HOGENOM" id="CLU_2645701_0_0_2"/>
<accession>A0RVB9</accession>
<organism evidence="1 2">
    <name type="scientific">Cenarchaeum symbiosum (strain A)</name>
    <dbReference type="NCBI Taxonomy" id="414004"/>
    <lineage>
        <taxon>Archaea</taxon>
        <taxon>Nitrososphaerota</taxon>
        <taxon>Candidatus Cenarchaeales</taxon>
        <taxon>Candidatus Cenarchaeaceae</taxon>
        <taxon>Candidatus Cenarchaeum</taxon>
    </lineage>
</organism>
<keyword evidence="2" id="KW-1185">Reference proteome</keyword>